<sequence length="73" mass="7913">MSKATVIAIFMVVLVQGMVTKETQGDTCHHYLRESEPWICDSVGCAAVCTSKHHGKGMCIDRATCVCTFSCSV</sequence>
<protein>
    <recommendedName>
        <fullName evidence="12">Knottin scorpion toxin-like domain-containing protein</fullName>
    </recommendedName>
</protein>
<feature type="chain" id="PRO_5004343230" description="Knottin scorpion toxin-like domain-containing protein" evidence="9">
    <location>
        <begin position="26"/>
        <end position="73"/>
    </location>
</feature>
<evidence type="ECO:0000256" key="5">
    <source>
        <dbReference type="ARBA" id="ARBA00022577"/>
    </source>
</evidence>
<evidence type="ECO:0000313" key="10">
    <source>
        <dbReference type="EMBL" id="EOA38988.1"/>
    </source>
</evidence>
<evidence type="ECO:0000256" key="4">
    <source>
        <dbReference type="ARBA" id="ARBA00022529"/>
    </source>
</evidence>
<keyword evidence="4" id="KW-0929">Antimicrobial</keyword>
<accession>R0IPB1</accession>
<evidence type="ECO:0000256" key="1">
    <source>
        <dbReference type="ARBA" id="ARBA00004613"/>
    </source>
</evidence>
<feature type="signal peptide" evidence="9">
    <location>
        <begin position="1"/>
        <end position="25"/>
    </location>
</feature>
<evidence type="ECO:0000256" key="9">
    <source>
        <dbReference type="SAM" id="SignalP"/>
    </source>
</evidence>
<evidence type="ECO:0000256" key="2">
    <source>
        <dbReference type="ARBA" id="ARBA00006722"/>
    </source>
</evidence>
<dbReference type="InterPro" id="IPR010851">
    <property type="entry name" value="DEFL"/>
</dbReference>
<comment type="similarity">
    <text evidence="2">Belongs to the DEFL family.</text>
</comment>
<keyword evidence="5" id="KW-0295">Fungicide</keyword>
<dbReference type="PANTHER" id="PTHR33830">
    <property type="entry name" value="DEFENSIN-LIKE PROTEIN 184-RELATED"/>
    <property type="match status" value="1"/>
</dbReference>
<organism evidence="10 11">
    <name type="scientific">Capsella rubella</name>
    <dbReference type="NCBI Taxonomy" id="81985"/>
    <lineage>
        <taxon>Eukaryota</taxon>
        <taxon>Viridiplantae</taxon>
        <taxon>Streptophyta</taxon>
        <taxon>Embryophyta</taxon>
        <taxon>Tracheophyta</taxon>
        <taxon>Spermatophyta</taxon>
        <taxon>Magnoliopsida</taxon>
        <taxon>eudicotyledons</taxon>
        <taxon>Gunneridae</taxon>
        <taxon>Pentapetalae</taxon>
        <taxon>rosids</taxon>
        <taxon>malvids</taxon>
        <taxon>Brassicales</taxon>
        <taxon>Brassicaceae</taxon>
        <taxon>Camelineae</taxon>
        <taxon>Capsella</taxon>
    </lineage>
</organism>
<dbReference type="EMBL" id="KB870805">
    <property type="protein sequence ID" value="EOA38988.1"/>
    <property type="molecule type" value="Genomic_DNA"/>
</dbReference>
<evidence type="ECO:0000256" key="3">
    <source>
        <dbReference type="ARBA" id="ARBA00022525"/>
    </source>
</evidence>
<dbReference type="GO" id="GO:0031640">
    <property type="term" value="P:killing of cells of another organism"/>
    <property type="evidence" value="ECO:0007669"/>
    <property type="project" value="UniProtKB-KW"/>
</dbReference>
<comment type="subcellular location">
    <subcellularLocation>
        <location evidence="1">Secreted</location>
    </subcellularLocation>
</comment>
<evidence type="ECO:0000256" key="7">
    <source>
        <dbReference type="ARBA" id="ARBA00022821"/>
    </source>
</evidence>
<name>R0IPB1_9BRAS</name>
<keyword evidence="7" id="KW-0611">Plant defense</keyword>
<keyword evidence="3" id="KW-0964">Secreted</keyword>
<dbReference type="AlphaFoldDB" id="R0IPB1"/>
<dbReference type="Proteomes" id="UP000029121">
    <property type="component" value="Unassembled WGS sequence"/>
</dbReference>
<keyword evidence="6 9" id="KW-0732">Signal</keyword>
<keyword evidence="8" id="KW-1015">Disulfide bond</keyword>
<evidence type="ECO:0000256" key="6">
    <source>
        <dbReference type="ARBA" id="ARBA00022729"/>
    </source>
</evidence>
<gene>
    <name evidence="10" type="ORF">CARUB_v10011517mg</name>
</gene>
<dbReference type="PANTHER" id="PTHR33830:SF10">
    <property type="entry name" value="DEFENSIN-LIKE PROTEIN 122-RELATED"/>
    <property type="match status" value="1"/>
</dbReference>
<dbReference type="GO" id="GO:0005576">
    <property type="term" value="C:extracellular region"/>
    <property type="evidence" value="ECO:0007669"/>
    <property type="project" value="UniProtKB-SubCell"/>
</dbReference>
<dbReference type="Pfam" id="PF07333">
    <property type="entry name" value="SLR1-BP"/>
    <property type="match status" value="1"/>
</dbReference>
<evidence type="ECO:0000256" key="8">
    <source>
        <dbReference type="ARBA" id="ARBA00023157"/>
    </source>
</evidence>
<evidence type="ECO:0000313" key="11">
    <source>
        <dbReference type="Proteomes" id="UP000029121"/>
    </source>
</evidence>
<keyword evidence="11" id="KW-1185">Reference proteome</keyword>
<evidence type="ECO:0008006" key="12">
    <source>
        <dbReference type="Google" id="ProtNLM"/>
    </source>
</evidence>
<reference evidence="11" key="1">
    <citation type="journal article" date="2013" name="Nat. Genet.">
        <title>The Capsella rubella genome and the genomic consequences of rapid mating system evolution.</title>
        <authorList>
            <person name="Slotte T."/>
            <person name="Hazzouri K.M."/>
            <person name="Agren J.A."/>
            <person name="Koenig D."/>
            <person name="Maumus F."/>
            <person name="Guo Y.L."/>
            <person name="Steige K."/>
            <person name="Platts A.E."/>
            <person name="Escobar J.S."/>
            <person name="Newman L.K."/>
            <person name="Wang W."/>
            <person name="Mandakova T."/>
            <person name="Vello E."/>
            <person name="Smith L.M."/>
            <person name="Henz S.R."/>
            <person name="Steffen J."/>
            <person name="Takuno S."/>
            <person name="Brandvain Y."/>
            <person name="Coop G."/>
            <person name="Andolfatto P."/>
            <person name="Hu T.T."/>
            <person name="Blanchette M."/>
            <person name="Clark R.M."/>
            <person name="Quesneville H."/>
            <person name="Nordborg M."/>
            <person name="Gaut B.S."/>
            <person name="Lysak M.A."/>
            <person name="Jenkins J."/>
            <person name="Grimwood J."/>
            <person name="Chapman J."/>
            <person name="Prochnik S."/>
            <person name="Shu S."/>
            <person name="Rokhsar D."/>
            <person name="Schmutz J."/>
            <person name="Weigel D."/>
            <person name="Wright S.I."/>
        </authorList>
    </citation>
    <scope>NUCLEOTIDE SEQUENCE [LARGE SCALE GENOMIC DNA]</scope>
    <source>
        <strain evidence="11">cv. Monte Gargano</strain>
    </source>
</reference>
<dbReference type="GO" id="GO:0050832">
    <property type="term" value="P:defense response to fungus"/>
    <property type="evidence" value="ECO:0007669"/>
    <property type="project" value="UniProtKB-KW"/>
</dbReference>
<proteinExistence type="inferred from homology"/>